<accession>A0A922HRZ2</accession>
<dbReference type="AlphaFoldDB" id="A0A922HRZ2"/>
<keyword evidence="2" id="KW-1185">Reference proteome</keyword>
<gene>
    <name evidence="1" type="ORF">DERF_011309</name>
</gene>
<dbReference type="Proteomes" id="UP000790347">
    <property type="component" value="Unassembled WGS sequence"/>
</dbReference>
<name>A0A922HRZ2_DERFA</name>
<organism evidence="1 2">
    <name type="scientific">Dermatophagoides farinae</name>
    <name type="common">American house dust mite</name>
    <dbReference type="NCBI Taxonomy" id="6954"/>
    <lineage>
        <taxon>Eukaryota</taxon>
        <taxon>Metazoa</taxon>
        <taxon>Ecdysozoa</taxon>
        <taxon>Arthropoda</taxon>
        <taxon>Chelicerata</taxon>
        <taxon>Arachnida</taxon>
        <taxon>Acari</taxon>
        <taxon>Acariformes</taxon>
        <taxon>Sarcoptiformes</taxon>
        <taxon>Astigmata</taxon>
        <taxon>Psoroptidia</taxon>
        <taxon>Analgoidea</taxon>
        <taxon>Pyroglyphidae</taxon>
        <taxon>Dermatophagoidinae</taxon>
        <taxon>Dermatophagoides</taxon>
    </lineage>
</organism>
<comment type="caution">
    <text evidence="1">The sequence shown here is derived from an EMBL/GenBank/DDBJ whole genome shotgun (WGS) entry which is preliminary data.</text>
</comment>
<reference evidence="1" key="1">
    <citation type="submission" date="2013-05" db="EMBL/GenBank/DDBJ databases">
        <authorList>
            <person name="Yim A.K.Y."/>
            <person name="Chan T.F."/>
            <person name="Ji K.M."/>
            <person name="Liu X.Y."/>
            <person name="Zhou J.W."/>
            <person name="Li R.Q."/>
            <person name="Yang K.Y."/>
            <person name="Li J."/>
            <person name="Li M."/>
            <person name="Law P.T.W."/>
            <person name="Wu Y.L."/>
            <person name="Cai Z.L."/>
            <person name="Qin H."/>
            <person name="Bao Y."/>
            <person name="Leung R.K.K."/>
            <person name="Ng P.K.S."/>
            <person name="Zou J."/>
            <person name="Zhong X.J."/>
            <person name="Ran P.X."/>
            <person name="Zhong N.S."/>
            <person name="Liu Z.G."/>
            <person name="Tsui S.K.W."/>
        </authorList>
    </citation>
    <scope>NUCLEOTIDE SEQUENCE</scope>
    <source>
        <strain evidence="1">Derf</strain>
        <tissue evidence="1">Whole organism</tissue>
    </source>
</reference>
<evidence type="ECO:0000313" key="1">
    <source>
        <dbReference type="EMBL" id="KAH9506583.1"/>
    </source>
</evidence>
<sequence length="68" mass="8094">MIDDDDENDNDYGRKIVEQDSIIIFITPSFDIISYVVQNIISFMVNHFYRFQDFHLTTFPTSIQIDNQ</sequence>
<proteinExistence type="predicted"/>
<dbReference type="EMBL" id="ASGP02000005">
    <property type="protein sequence ID" value="KAH9506583.1"/>
    <property type="molecule type" value="Genomic_DNA"/>
</dbReference>
<protein>
    <submittedName>
        <fullName evidence="1">Uncharacterized protein</fullName>
    </submittedName>
</protein>
<evidence type="ECO:0000313" key="2">
    <source>
        <dbReference type="Proteomes" id="UP000790347"/>
    </source>
</evidence>
<reference evidence="1" key="2">
    <citation type="journal article" date="2022" name="Res Sq">
        <title>Comparative Genomics Reveals Insights into the Divergent Evolution of Astigmatic Mites and Household Pest Adaptations.</title>
        <authorList>
            <person name="Xiong Q."/>
            <person name="Wan A.T.-Y."/>
            <person name="Liu X.-Y."/>
            <person name="Fung C.S.-H."/>
            <person name="Xiao X."/>
            <person name="Malainual N."/>
            <person name="Hou J."/>
            <person name="Wang L."/>
            <person name="Wang M."/>
            <person name="Yang K."/>
            <person name="Cui Y."/>
            <person name="Leung E."/>
            <person name="Nong W."/>
            <person name="Shin S.-K."/>
            <person name="Au S."/>
            <person name="Jeong K.Y."/>
            <person name="Chew F.T."/>
            <person name="Hui J."/>
            <person name="Leung T.F."/>
            <person name="Tungtrongchitr A."/>
            <person name="Zhong N."/>
            <person name="Liu Z."/>
            <person name="Tsui S."/>
        </authorList>
    </citation>
    <scope>NUCLEOTIDE SEQUENCE</scope>
    <source>
        <strain evidence="1">Derf</strain>
        <tissue evidence="1">Whole organism</tissue>
    </source>
</reference>